<feature type="signal peptide" evidence="2">
    <location>
        <begin position="1"/>
        <end position="16"/>
    </location>
</feature>
<feature type="chain" id="PRO_5031521654" description="Hexosyltransferase" evidence="2">
    <location>
        <begin position="17"/>
        <end position="374"/>
    </location>
</feature>
<evidence type="ECO:0000256" key="2">
    <source>
        <dbReference type="SAM" id="SignalP"/>
    </source>
</evidence>
<proteinExistence type="predicted"/>
<sequence length="374" mass="42396">MRYIFALLVASSSALVDIGFRKKDHQPWTDDIFRALIQTPNWQVRSPSKPDRGPPGQHPSQKGTNQVKGVGIQAVGHDHVPIRWSEPASLHKAPGLEDKPPLNLILKEHSATFADTATQNWTDGSRASSAFRNVLLIVHCRFQANDMEHVVCREREQIFRKYAPFFGDVFYMTRANGCAGMPDDPHVCVADVMKTRGADRDGVLYTHFDALISPSKLAADFNKDAFASFQKDMECNVDSQANLQGCSWGNWNEIMKSRWRKASDTTDYIDPTTVFIGEDDIFYIPRKAFQMYSVMARGFAKAQVYHEVVGPTIRGMIARNLSIPIINMKCFGDCCHELTREDALDSRFRCGHRFDLREKTTQVAFIRVISNWTK</sequence>
<evidence type="ECO:0000313" key="3">
    <source>
        <dbReference type="EMBL" id="CAD9140241.1"/>
    </source>
</evidence>
<organism evidence="3">
    <name type="scientific">Alexandrium catenella</name>
    <name type="common">Red tide dinoflagellate</name>
    <name type="synonym">Gonyaulax catenella</name>
    <dbReference type="NCBI Taxonomy" id="2925"/>
    <lineage>
        <taxon>Eukaryota</taxon>
        <taxon>Sar</taxon>
        <taxon>Alveolata</taxon>
        <taxon>Dinophyceae</taxon>
        <taxon>Gonyaulacales</taxon>
        <taxon>Pyrocystaceae</taxon>
        <taxon>Alexandrium</taxon>
    </lineage>
</organism>
<feature type="region of interest" description="Disordered" evidence="1">
    <location>
        <begin position="43"/>
        <end position="65"/>
    </location>
</feature>
<dbReference type="AlphaFoldDB" id="A0A7S1MT39"/>
<accession>A0A7S1MT39</accession>
<name>A0A7S1MT39_ALECA</name>
<evidence type="ECO:0008006" key="4">
    <source>
        <dbReference type="Google" id="ProtNLM"/>
    </source>
</evidence>
<gene>
    <name evidence="3" type="ORF">ACAT0790_LOCUS26565</name>
</gene>
<reference evidence="3" key="1">
    <citation type="submission" date="2021-01" db="EMBL/GenBank/DDBJ databases">
        <authorList>
            <person name="Corre E."/>
            <person name="Pelletier E."/>
            <person name="Niang G."/>
            <person name="Scheremetjew M."/>
            <person name="Finn R."/>
            <person name="Kale V."/>
            <person name="Holt S."/>
            <person name="Cochrane G."/>
            <person name="Meng A."/>
            <person name="Brown T."/>
            <person name="Cohen L."/>
        </authorList>
    </citation>
    <scope>NUCLEOTIDE SEQUENCE</scope>
    <source>
        <strain evidence="3">OF101</strain>
    </source>
</reference>
<dbReference type="EMBL" id="HBGE01044088">
    <property type="protein sequence ID" value="CAD9140241.1"/>
    <property type="molecule type" value="Transcribed_RNA"/>
</dbReference>
<protein>
    <recommendedName>
        <fullName evidence="4">Hexosyltransferase</fullName>
    </recommendedName>
</protein>
<keyword evidence="2" id="KW-0732">Signal</keyword>
<evidence type="ECO:0000256" key="1">
    <source>
        <dbReference type="SAM" id="MobiDB-lite"/>
    </source>
</evidence>